<dbReference type="EMBL" id="JARIHO010000007">
    <property type="protein sequence ID" value="KAJ7358474.1"/>
    <property type="molecule type" value="Genomic_DNA"/>
</dbReference>
<protein>
    <recommendedName>
        <fullName evidence="1">BTB domain-containing protein</fullName>
    </recommendedName>
</protein>
<name>A0AAD7AHA5_9AGAR</name>
<reference evidence="2" key="1">
    <citation type="submission" date="2023-03" db="EMBL/GenBank/DDBJ databases">
        <title>Massive genome expansion in bonnet fungi (Mycena s.s.) driven by repeated elements and novel gene families across ecological guilds.</title>
        <authorList>
            <consortium name="Lawrence Berkeley National Laboratory"/>
            <person name="Harder C.B."/>
            <person name="Miyauchi S."/>
            <person name="Viragh M."/>
            <person name="Kuo A."/>
            <person name="Thoen E."/>
            <person name="Andreopoulos B."/>
            <person name="Lu D."/>
            <person name="Skrede I."/>
            <person name="Drula E."/>
            <person name="Henrissat B."/>
            <person name="Morin E."/>
            <person name="Kohler A."/>
            <person name="Barry K."/>
            <person name="LaButti K."/>
            <person name="Morin E."/>
            <person name="Salamov A."/>
            <person name="Lipzen A."/>
            <person name="Mereny Z."/>
            <person name="Hegedus B."/>
            <person name="Baldrian P."/>
            <person name="Stursova M."/>
            <person name="Weitz H."/>
            <person name="Taylor A."/>
            <person name="Grigoriev I.V."/>
            <person name="Nagy L.G."/>
            <person name="Martin F."/>
            <person name="Kauserud H."/>
        </authorList>
    </citation>
    <scope>NUCLEOTIDE SEQUENCE</scope>
    <source>
        <strain evidence="2">CBHHK002</strain>
    </source>
</reference>
<evidence type="ECO:0000313" key="2">
    <source>
        <dbReference type="EMBL" id="KAJ7358474.1"/>
    </source>
</evidence>
<organism evidence="2 3">
    <name type="scientific">Mycena albidolilacea</name>
    <dbReference type="NCBI Taxonomy" id="1033008"/>
    <lineage>
        <taxon>Eukaryota</taxon>
        <taxon>Fungi</taxon>
        <taxon>Dikarya</taxon>
        <taxon>Basidiomycota</taxon>
        <taxon>Agaricomycotina</taxon>
        <taxon>Agaricomycetes</taxon>
        <taxon>Agaricomycetidae</taxon>
        <taxon>Agaricales</taxon>
        <taxon>Marasmiineae</taxon>
        <taxon>Mycenaceae</taxon>
        <taxon>Mycena</taxon>
    </lineage>
</organism>
<dbReference type="Pfam" id="PF00651">
    <property type="entry name" value="BTB"/>
    <property type="match status" value="1"/>
</dbReference>
<accession>A0AAD7AHA5</accession>
<dbReference type="InterPro" id="IPR011333">
    <property type="entry name" value="SKP1/BTB/POZ_sf"/>
</dbReference>
<proteinExistence type="predicted"/>
<dbReference type="Proteomes" id="UP001218218">
    <property type="component" value="Unassembled WGS sequence"/>
</dbReference>
<sequence>MDEEQGKQADGISLVCSDVWFDDGTVVLQVEKTLFRVYRGVLAAQSSIFRDTFAIPQPPTQEKYDGCPLILLHDSPEDMRLFLMATHDAGYFANTPVDGIVTLSSLLRLATKYEVEHLRMRMISILTTIYPASLTAWLEREPPAGYVESTEDDFLALRLAGEQHILRILPGIYYECCSYSTTQLLETLHISLADKRKCLAIRDVFEEYWCRRIYDFLFRRPESCAEPSACGGRQLKWLEYYGLPSVAEVLGSDFDWNSWRMCTACVKAAKKSFYERRTAFWEALPTMLKLGTWEELISASVE</sequence>
<evidence type="ECO:0000259" key="1">
    <source>
        <dbReference type="PROSITE" id="PS50097"/>
    </source>
</evidence>
<dbReference type="CDD" id="cd18186">
    <property type="entry name" value="BTB_POZ_ZBTB_KLHL-like"/>
    <property type="match status" value="1"/>
</dbReference>
<dbReference type="SUPFAM" id="SSF54695">
    <property type="entry name" value="POZ domain"/>
    <property type="match status" value="1"/>
</dbReference>
<gene>
    <name evidence="2" type="ORF">DFH08DRAFT_686865</name>
</gene>
<dbReference type="PROSITE" id="PS50097">
    <property type="entry name" value="BTB"/>
    <property type="match status" value="1"/>
</dbReference>
<evidence type="ECO:0000313" key="3">
    <source>
        <dbReference type="Proteomes" id="UP001218218"/>
    </source>
</evidence>
<dbReference type="AlphaFoldDB" id="A0AAD7AHA5"/>
<keyword evidence="3" id="KW-1185">Reference proteome</keyword>
<feature type="domain" description="BTB" evidence="1">
    <location>
        <begin position="24"/>
        <end position="83"/>
    </location>
</feature>
<dbReference type="SMART" id="SM00225">
    <property type="entry name" value="BTB"/>
    <property type="match status" value="1"/>
</dbReference>
<comment type="caution">
    <text evidence="2">The sequence shown here is derived from an EMBL/GenBank/DDBJ whole genome shotgun (WGS) entry which is preliminary data.</text>
</comment>
<dbReference type="InterPro" id="IPR000210">
    <property type="entry name" value="BTB/POZ_dom"/>
</dbReference>
<dbReference type="Gene3D" id="3.30.710.10">
    <property type="entry name" value="Potassium Channel Kv1.1, Chain A"/>
    <property type="match status" value="1"/>
</dbReference>